<reference evidence="1 2" key="1">
    <citation type="submission" date="2013-08" db="EMBL/GenBank/DDBJ databases">
        <title>The genome sequence of Knoellia subterranea.</title>
        <authorList>
            <person name="Zhu W."/>
            <person name="Wang G."/>
        </authorList>
    </citation>
    <scope>NUCLEOTIDE SEQUENCE [LARGE SCALE GENOMIC DNA]</scope>
    <source>
        <strain evidence="1 2">KCTC 19937</strain>
    </source>
</reference>
<protein>
    <submittedName>
        <fullName evidence="1">Uncharacterized protein</fullName>
    </submittedName>
</protein>
<evidence type="ECO:0000313" key="1">
    <source>
        <dbReference type="EMBL" id="KGN36542.1"/>
    </source>
</evidence>
<proteinExistence type="predicted"/>
<sequence>MLEFEDELVLDVLLEPESDELGELDEEAAGVLLLDAERESVR</sequence>
<comment type="caution">
    <text evidence="1">The sequence shown here is derived from an EMBL/GenBank/DDBJ whole genome shotgun (WGS) entry which is preliminary data.</text>
</comment>
<dbReference type="EMBL" id="AVPK01000010">
    <property type="protein sequence ID" value="KGN36542.1"/>
    <property type="molecule type" value="Genomic_DNA"/>
</dbReference>
<name>A0A0A0JKH9_9MICO</name>
<dbReference type="Proteomes" id="UP000030011">
    <property type="component" value="Unassembled WGS sequence"/>
</dbReference>
<keyword evidence="2" id="KW-1185">Reference proteome</keyword>
<organism evidence="1 2">
    <name type="scientific">Knoellia subterranea KCTC 19937</name>
    <dbReference type="NCBI Taxonomy" id="1385521"/>
    <lineage>
        <taxon>Bacteria</taxon>
        <taxon>Bacillati</taxon>
        <taxon>Actinomycetota</taxon>
        <taxon>Actinomycetes</taxon>
        <taxon>Micrococcales</taxon>
        <taxon>Intrasporangiaceae</taxon>
        <taxon>Knoellia</taxon>
    </lineage>
</organism>
<evidence type="ECO:0000313" key="2">
    <source>
        <dbReference type="Proteomes" id="UP000030011"/>
    </source>
</evidence>
<dbReference type="AlphaFoldDB" id="A0A0A0JKH9"/>
<gene>
    <name evidence="1" type="ORF">N803_04680</name>
</gene>
<accession>A0A0A0JKH9</accession>